<protein>
    <submittedName>
        <fullName evidence="1">Uncharacterized protein</fullName>
    </submittedName>
</protein>
<dbReference type="EMBL" id="BNJG01000003">
    <property type="protein sequence ID" value="GHO59387.1"/>
    <property type="molecule type" value="Genomic_DNA"/>
</dbReference>
<organism evidence="1 2">
    <name type="scientific">Ktedonobacter robiniae</name>
    <dbReference type="NCBI Taxonomy" id="2778365"/>
    <lineage>
        <taxon>Bacteria</taxon>
        <taxon>Bacillati</taxon>
        <taxon>Chloroflexota</taxon>
        <taxon>Ktedonobacteria</taxon>
        <taxon>Ktedonobacterales</taxon>
        <taxon>Ktedonobacteraceae</taxon>
        <taxon>Ktedonobacter</taxon>
    </lineage>
</organism>
<comment type="caution">
    <text evidence="1">The sequence shown here is derived from an EMBL/GenBank/DDBJ whole genome shotgun (WGS) entry which is preliminary data.</text>
</comment>
<keyword evidence="2" id="KW-1185">Reference proteome</keyword>
<evidence type="ECO:0000313" key="1">
    <source>
        <dbReference type="EMBL" id="GHO59387.1"/>
    </source>
</evidence>
<evidence type="ECO:0000313" key="2">
    <source>
        <dbReference type="Proteomes" id="UP000654345"/>
    </source>
</evidence>
<dbReference type="Proteomes" id="UP000654345">
    <property type="component" value="Unassembled WGS sequence"/>
</dbReference>
<reference evidence="1 2" key="1">
    <citation type="journal article" date="2021" name="Int. J. Syst. Evol. Microbiol.">
        <title>Reticulibacter mediterranei gen. nov., sp. nov., within the new family Reticulibacteraceae fam. nov., and Ktedonospora formicarum gen. nov., sp. nov., Ktedonobacter robiniae sp. nov., Dictyobacter formicarum sp. nov. and Dictyobacter arantiisoli sp. nov., belonging to the class Ktedonobacteria.</title>
        <authorList>
            <person name="Yabe S."/>
            <person name="Zheng Y."/>
            <person name="Wang C.M."/>
            <person name="Sakai Y."/>
            <person name="Abe K."/>
            <person name="Yokota A."/>
            <person name="Donadio S."/>
            <person name="Cavaletti L."/>
            <person name="Monciardini P."/>
        </authorList>
    </citation>
    <scope>NUCLEOTIDE SEQUENCE [LARGE SCALE GENOMIC DNA]</scope>
    <source>
        <strain evidence="1 2">SOSP1-30</strain>
    </source>
</reference>
<proteinExistence type="predicted"/>
<name>A0ABQ3V3P3_9CHLR</name>
<accession>A0ABQ3V3P3</accession>
<gene>
    <name evidence="1" type="ORF">KSB_78620</name>
</gene>
<sequence length="70" mass="8103">MCGDLWRSQATTHILLGNTVGAKIPLGRISSFFVRYNNRHLFRIYEIYTRGFFYVYRADSRAARVGAATR</sequence>